<dbReference type="Gene3D" id="3.40.640.10">
    <property type="entry name" value="Type I PLP-dependent aspartate aminotransferase-like (Major domain)"/>
    <property type="match status" value="1"/>
</dbReference>
<dbReference type="Proteomes" id="UP000006545">
    <property type="component" value="Chromosome"/>
</dbReference>
<name>F4KN72_PORAD</name>
<keyword evidence="3" id="KW-0032">Aminotransferase</keyword>
<protein>
    <submittedName>
        <fullName evidence="3">DegT/DnrJ/EryC1/StrS aminotransferase</fullName>
    </submittedName>
</protein>
<reference evidence="4" key="1">
    <citation type="submission" date="2011-04" db="EMBL/GenBank/DDBJ databases">
        <title>The complete genome of Porphyromonas asaccharolytica DSM 20707.</title>
        <authorList>
            <person name="Lucas S."/>
            <person name="Han J."/>
            <person name="Lapidus A."/>
            <person name="Bruce D."/>
            <person name="Goodwin L."/>
            <person name="Pitluck S."/>
            <person name="Peters L."/>
            <person name="Kyrpides N."/>
            <person name="Mavromatis K."/>
            <person name="Ivanova N."/>
            <person name="Ovchinnikova G."/>
            <person name="Pagani I."/>
            <person name="Lu M."/>
            <person name="Detter J.C."/>
            <person name="Tapia R."/>
            <person name="Han C."/>
            <person name="Land M."/>
            <person name="Hauser L."/>
            <person name="Markowitz V."/>
            <person name="Cheng J.-F."/>
            <person name="Hugenholtz P."/>
            <person name="Woyke T."/>
            <person name="Wu D."/>
            <person name="Gronow S."/>
            <person name="Wellnitz S."/>
            <person name="Brambilla E."/>
            <person name="Klenk H.-P."/>
            <person name="Eisen J.A."/>
        </authorList>
    </citation>
    <scope>NUCLEOTIDE SEQUENCE [LARGE SCALE GENOMIC DNA]</scope>
    <source>
        <strain evidence="4">ATCC 25260 / DSM 20707 / VPI 4198</strain>
    </source>
</reference>
<dbReference type="Gene3D" id="3.90.1150.10">
    <property type="entry name" value="Aspartate Aminotransferase, domain 1"/>
    <property type="match status" value="1"/>
</dbReference>
<dbReference type="PIRSF" id="PIRSF000390">
    <property type="entry name" value="PLP_StrS"/>
    <property type="match status" value="1"/>
</dbReference>
<dbReference type="InterPro" id="IPR015424">
    <property type="entry name" value="PyrdxlP-dep_Trfase"/>
</dbReference>
<dbReference type="AlphaFoldDB" id="F4KN72"/>
<dbReference type="RefSeq" id="WP_004331888.1">
    <property type="nucleotide sequence ID" value="NC_015501.1"/>
</dbReference>
<dbReference type="GO" id="GO:0030170">
    <property type="term" value="F:pyridoxal phosphate binding"/>
    <property type="evidence" value="ECO:0007669"/>
    <property type="project" value="TreeGrafter"/>
</dbReference>
<gene>
    <name evidence="3" type="ordered locus">Poras_0456</name>
</gene>
<keyword evidence="2" id="KW-0663">Pyridoxal phosphate</keyword>
<dbReference type="PANTHER" id="PTHR30244">
    <property type="entry name" value="TRANSAMINASE"/>
    <property type="match status" value="1"/>
</dbReference>
<dbReference type="Pfam" id="PF01041">
    <property type="entry name" value="DegT_DnrJ_EryC1"/>
    <property type="match status" value="1"/>
</dbReference>
<dbReference type="InterPro" id="IPR000653">
    <property type="entry name" value="DegT/StrS_aminotransferase"/>
</dbReference>
<evidence type="ECO:0000313" key="4">
    <source>
        <dbReference type="Proteomes" id="UP000006545"/>
    </source>
</evidence>
<dbReference type="OrthoDB" id="9810913at2"/>
<dbReference type="HOGENOM" id="CLU_719352_0_0_10"/>
<dbReference type="SUPFAM" id="SSF53383">
    <property type="entry name" value="PLP-dependent transferases"/>
    <property type="match status" value="1"/>
</dbReference>
<keyword evidence="3" id="KW-0808">Transferase</keyword>
<dbReference type="GO" id="GO:0000271">
    <property type="term" value="P:polysaccharide biosynthetic process"/>
    <property type="evidence" value="ECO:0007669"/>
    <property type="project" value="TreeGrafter"/>
</dbReference>
<dbReference type="STRING" id="879243.Poras_0456"/>
<organism evidence="3 4">
    <name type="scientific">Porphyromonas asaccharolytica (strain ATCC 25260 / DSM 20707 / BCRC 10618 / CCUG 7834 / JCM 6326 / LMG 13178 / VPI 4198 / B440)</name>
    <name type="common">Bacteroides asaccharolyticus</name>
    <dbReference type="NCBI Taxonomy" id="879243"/>
    <lineage>
        <taxon>Bacteria</taxon>
        <taxon>Pseudomonadati</taxon>
        <taxon>Bacteroidota</taxon>
        <taxon>Bacteroidia</taxon>
        <taxon>Bacteroidales</taxon>
        <taxon>Porphyromonadaceae</taxon>
        <taxon>Porphyromonas</taxon>
    </lineage>
</organism>
<evidence type="ECO:0000256" key="1">
    <source>
        <dbReference type="ARBA" id="ARBA00037999"/>
    </source>
</evidence>
<proteinExistence type="inferred from homology"/>
<dbReference type="eggNOG" id="COG0399">
    <property type="taxonomic scope" value="Bacteria"/>
</dbReference>
<dbReference type="InterPro" id="IPR015421">
    <property type="entry name" value="PyrdxlP-dep_Trfase_major"/>
</dbReference>
<dbReference type="KEGG" id="pah:Poras_0456"/>
<dbReference type="PANTHER" id="PTHR30244:SF34">
    <property type="entry name" value="DTDP-4-AMINO-4,6-DIDEOXYGALACTOSE TRANSAMINASE"/>
    <property type="match status" value="1"/>
</dbReference>
<comment type="similarity">
    <text evidence="1 2">Belongs to the DegT/DnrJ/EryC1 family.</text>
</comment>
<dbReference type="EMBL" id="CP002689">
    <property type="protein sequence ID" value="AEE12410.1"/>
    <property type="molecule type" value="Genomic_DNA"/>
</dbReference>
<accession>F4KN72</accession>
<dbReference type="GO" id="GO:0008483">
    <property type="term" value="F:transaminase activity"/>
    <property type="evidence" value="ECO:0007669"/>
    <property type="project" value="UniProtKB-KW"/>
</dbReference>
<evidence type="ECO:0000256" key="2">
    <source>
        <dbReference type="RuleBase" id="RU004508"/>
    </source>
</evidence>
<sequence>MPPISTEQLNYQGVYPSQEAIKAQIPDDFLTDSGLCTGFEQALRRLLGVERTIHLTSSPQVALTAALRMLQLREGESVFVPAYWRKEYIHSLLAMRLRPIFVEVTSFNMAMDPLLLGKHLERMTDAGTPLPRAIIVAHAHGIPANMELLCSVAQRYNMTIIEDCSQALGSYIDERACGTWGQLSFFSFSTGEIIQAGTAGALSWAENRSLSIDAPYHSWSAQEKLAIEAWLRPYPLAPLQAAILLPQLAQLKEAVDKKRLMAKLYRKYLTQAFGLRYLSWPEDTPHSYRPNYSSQPIHIEPTMLHFSRHELGRTLQEEQFVPLLPPLESLSELPALHAYSSVVSGVAQSMAPDLLYLPNDSTLTGARTLEVVEVIRQLVYKYNS</sequence>
<dbReference type="InterPro" id="IPR015422">
    <property type="entry name" value="PyrdxlP-dep_Trfase_small"/>
</dbReference>
<keyword evidence="4" id="KW-1185">Reference proteome</keyword>
<evidence type="ECO:0000313" key="3">
    <source>
        <dbReference type="EMBL" id="AEE12410.1"/>
    </source>
</evidence>